<evidence type="ECO:0000256" key="2">
    <source>
        <dbReference type="ARBA" id="ARBA00022692"/>
    </source>
</evidence>
<feature type="transmembrane region" description="Helical" evidence="5">
    <location>
        <begin position="286"/>
        <end position="316"/>
    </location>
</feature>
<evidence type="ECO:0000313" key="6">
    <source>
        <dbReference type="EMBL" id="OON14980.1"/>
    </source>
</evidence>
<evidence type="ECO:0000256" key="5">
    <source>
        <dbReference type="SAM" id="Phobius"/>
    </source>
</evidence>
<organism evidence="6 7">
    <name type="scientific">Opisthorchis viverrini</name>
    <name type="common">Southeast Asian liver fluke</name>
    <dbReference type="NCBI Taxonomy" id="6198"/>
    <lineage>
        <taxon>Eukaryota</taxon>
        <taxon>Metazoa</taxon>
        <taxon>Spiralia</taxon>
        <taxon>Lophotrochozoa</taxon>
        <taxon>Platyhelminthes</taxon>
        <taxon>Trematoda</taxon>
        <taxon>Digenea</taxon>
        <taxon>Opisthorchiida</taxon>
        <taxon>Opisthorchiata</taxon>
        <taxon>Opisthorchiidae</taxon>
        <taxon>Opisthorchis</taxon>
    </lineage>
</organism>
<evidence type="ECO:0000256" key="3">
    <source>
        <dbReference type="ARBA" id="ARBA00022989"/>
    </source>
</evidence>
<accession>A0A1S8WKM5</accession>
<dbReference type="InterPro" id="IPR018499">
    <property type="entry name" value="Tetraspanin/Peripherin"/>
</dbReference>
<protein>
    <submittedName>
        <fullName evidence="6">Tetraspanin family protein</fullName>
    </submittedName>
</protein>
<dbReference type="AlphaFoldDB" id="A0A1S8WKM5"/>
<feature type="transmembrane region" description="Helical" evidence="5">
    <location>
        <begin position="336"/>
        <end position="355"/>
    </location>
</feature>
<dbReference type="Gene3D" id="1.10.1450.10">
    <property type="entry name" value="Tetraspanin"/>
    <property type="match status" value="1"/>
</dbReference>
<dbReference type="EMBL" id="KV906291">
    <property type="protein sequence ID" value="OON14980.1"/>
    <property type="molecule type" value="Genomic_DNA"/>
</dbReference>
<dbReference type="Pfam" id="PF00335">
    <property type="entry name" value="Tetraspanin"/>
    <property type="match status" value="1"/>
</dbReference>
<keyword evidence="7" id="KW-1185">Reference proteome</keyword>
<keyword evidence="3 5" id="KW-1133">Transmembrane helix</keyword>
<evidence type="ECO:0000313" key="7">
    <source>
        <dbReference type="Proteomes" id="UP000243686"/>
    </source>
</evidence>
<keyword evidence="4 5" id="KW-0472">Membrane</keyword>
<feature type="transmembrane region" description="Helical" evidence="5">
    <location>
        <begin position="103"/>
        <end position="129"/>
    </location>
</feature>
<dbReference type="PANTHER" id="PTHR19282">
    <property type="entry name" value="TETRASPANIN"/>
    <property type="match status" value="1"/>
</dbReference>
<feature type="transmembrane region" description="Helical" evidence="5">
    <location>
        <begin position="176"/>
        <end position="199"/>
    </location>
</feature>
<dbReference type="SUPFAM" id="SSF48652">
    <property type="entry name" value="Tetraspanin"/>
    <property type="match status" value="1"/>
</dbReference>
<evidence type="ECO:0000256" key="1">
    <source>
        <dbReference type="ARBA" id="ARBA00004141"/>
    </source>
</evidence>
<sequence>MCTRLRFFRLSLIYEVSLDVDFPSSVILSCMQLEGGSLEPQSISVYCDDGVVILVWCCVTNPRSSTSCCSCWCFPANTSLRLSSTAIVFEPTMCTSCASCIRFLMIIFNIVFTVIGLVLLGAGLYFHFSSFGFRGMENHNFLAYTFILIITVGALSVVLGILGCCGSYHYSRCLLGFYFALLLIIFAAEIAVGVAGFVYRDQAQQLVHLTLKAGVEDIKLHRGEIRWMDTIQIMFQCCGYDNQLDYGILHYVPNTCCPNQQCSIGNSIFPYFPGCKGKIDSIMHNYFVMCILFVSIAFVEVSVLVISDTVVVAQFGLKNLDSLLDHLCFLDRISTVPSPFQLIGLIFSMTLCCAVRGREHEGYYRAVRA</sequence>
<dbReference type="InterPro" id="IPR008952">
    <property type="entry name" value="Tetraspanin_EC2_sf"/>
</dbReference>
<dbReference type="GO" id="GO:0005886">
    <property type="term" value="C:plasma membrane"/>
    <property type="evidence" value="ECO:0007669"/>
    <property type="project" value="TreeGrafter"/>
</dbReference>
<keyword evidence="2 5" id="KW-0812">Transmembrane</keyword>
<dbReference type="PRINTS" id="PR00259">
    <property type="entry name" value="TMFOUR"/>
</dbReference>
<reference evidence="6 7" key="1">
    <citation type="submission" date="2015-03" db="EMBL/GenBank/DDBJ databases">
        <title>Draft genome of the nematode, Opisthorchis viverrini.</title>
        <authorList>
            <person name="Mitreva M."/>
        </authorList>
    </citation>
    <scope>NUCLEOTIDE SEQUENCE [LARGE SCALE GENOMIC DNA]</scope>
    <source>
        <strain evidence="6">Khon Kaen</strain>
    </source>
</reference>
<comment type="subcellular location">
    <subcellularLocation>
        <location evidence="1">Membrane</location>
        <topology evidence="1">Multi-pass membrane protein</topology>
    </subcellularLocation>
</comment>
<dbReference type="CDD" id="cd03127">
    <property type="entry name" value="tetraspanin_LEL"/>
    <property type="match status" value="1"/>
</dbReference>
<proteinExistence type="predicted"/>
<gene>
    <name evidence="6" type="ORF">X801_09223</name>
</gene>
<name>A0A1S8WKM5_OPIVI</name>
<evidence type="ECO:0000256" key="4">
    <source>
        <dbReference type="ARBA" id="ARBA00023136"/>
    </source>
</evidence>
<dbReference type="Proteomes" id="UP000243686">
    <property type="component" value="Unassembled WGS sequence"/>
</dbReference>
<feature type="transmembrane region" description="Helical" evidence="5">
    <location>
        <begin position="141"/>
        <end position="170"/>
    </location>
</feature>
<dbReference type="PANTHER" id="PTHR19282:SF551">
    <property type="entry name" value="RE08073P-RELATED"/>
    <property type="match status" value="1"/>
</dbReference>